<dbReference type="Pfam" id="PF01408">
    <property type="entry name" value="GFO_IDH_MocA"/>
    <property type="match status" value="1"/>
</dbReference>
<dbReference type="SUPFAM" id="SSF55347">
    <property type="entry name" value="Glyceraldehyde-3-phosphate dehydrogenase-like, C-terminal domain"/>
    <property type="match status" value="1"/>
</dbReference>
<dbReference type="RefSeq" id="WP_106204645.1">
    <property type="nucleotide sequence ID" value="NZ_PVTD01000003.1"/>
</dbReference>
<dbReference type="GO" id="GO:0000166">
    <property type="term" value="F:nucleotide binding"/>
    <property type="evidence" value="ECO:0007669"/>
    <property type="project" value="InterPro"/>
</dbReference>
<evidence type="ECO:0000313" key="3">
    <source>
        <dbReference type="EMBL" id="PRY24263.1"/>
    </source>
</evidence>
<comment type="caution">
    <text evidence="3">The sequence shown here is derived from an EMBL/GenBank/DDBJ whole genome shotgun (WGS) entry which is preliminary data.</text>
</comment>
<dbReference type="PANTHER" id="PTHR43593:SF1">
    <property type="entry name" value="INOSITOL 2-DEHYDROGENASE"/>
    <property type="match status" value="1"/>
</dbReference>
<evidence type="ECO:0000259" key="1">
    <source>
        <dbReference type="Pfam" id="PF01408"/>
    </source>
</evidence>
<feature type="domain" description="Gfo/Idh/MocA-like oxidoreductase N-terminal" evidence="1">
    <location>
        <begin position="3"/>
        <end position="122"/>
    </location>
</feature>
<dbReference type="InterPro" id="IPR000683">
    <property type="entry name" value="Gfo/Idh/MocA-like_OxRdtase_N"/>
</dbReference>
<dbReference type="InterPro" id="IPR004104">
    <property type="entry name" value="Gfo/Idh/MocA-like_OxRdtase_C"/>
</dbReference>
<dbReference type="Gene3D" id="3.30.360.10">
    <property type="entry name" value="Dihydrodipicolinate Reductase, domain 2"/>
    <property type="match status" value="1"/>
</dbReference>
<accession>A0A2T0RT53</accession>
<evidence type="ECO:0000313" key="4">
    <source>
        <dbReference type="Proteomes" id="UP000239480"/>
    </source>
</evidence>
<evidence type="ECO:0000259" key="2">
    <source>
        <dbReference type="Pfam" id="PF02894"/>
    </source>
</evidence>
<sequence length="363" mass="40221">MTLRYGLIGSGMMGQEHIRNLNILEGTEVAAFADPDEGMRAVSAQTAGNGTRGFSDWKEMLSADICDAYVIVSPNDTHHEIMLDVLSTGKPILCEKPLCTTSDDCRDLLARANGREAPVWVAMEYRYMPPMQRLLAEIAAGRVGTPRMMTIREHRFPFLPKVNDWNRFNERTGGTLVEKCCHFWDLMRHTLASDPVRVYASGAGNVNHKDETYGGRVPDILDNAIVTVDFENGARAMLDLCMFAEGAYWQEEIAVTGEKARIEAKVPGPARFSTDGLERDAQIVISERETKRVVREKIDVPIEVLQAGDHHGSTFFQHQRFRDLILAGKGEPEVSLRDGLWSVIVGEAAEASARSGEAIAVSL</sequence>
<name>A0A2T0RT53_9RHOB</name>
<dbReference type="InterPro" id="IPR050424">
    <property type="entry name" value="Gfo-Idh-MocA_inositol_DH"/>
</dbReference>
<protein>
    <submittedName>
        <fullName evidence="3">Putative dehydrogenase</fullName>
    </submittedName>
</protein>
<dbReference type="InterPro" id="IPR036291">
    <property type="entry name" value="NAD(P)-bd_dom_sf"/>
</dbReference>
<dbReference type="PANTHER" id="PTHR43593">
    <property type="match status" value="1"/>
</dbReference>
<proteinExistence type="predicted"/>
<dbReference type="EMBL" id="PVTD01000003">
    <property type="protein sequence ID" value="PRY24263.1"/>
    <property type="molecule type" value="Genomic_DNA"/>
</dbReference>
<keyword evidence="4" id="KW-1185">Reference proteome</keyword>
<dbReference type="Gene3D" id="3.40.50.720">
    <property type="entry name" value="NAD(P)-binding Rossmann-like Domain"/>
    <property type="match status" value="1"/>
</dbReference>
<dbReference type="OrthoDB" id="9815825at2"/>
<dbReference type="Proteomes" id="UP000239480">
    <property type="component" value="Unassembled WGS sequence"/>
</dbReference>
<dbReference type="SUPFAM" id="SSF51735">
    <property type="entry name" value="NAD(P)-binding Rossmann-fold domains"/>
    <property type="match status" value="1"/>
</dbReference>
<reference evidence="3 4" key="1">
    <citation type="submission" date="2018-03" db="EMBL/GenBank/DDBJ databases">
        <title>Genomic Encyclopedia of Archaeal and Bacterial Type Strains, Phase II (KMG-II): from individual species to whole genera.</title>
        <authorList>
            <person name="Goeker M."/>
        </authorList>
    </citation>
    <scope>NUCLEOTIDE SEQUENCE [LARGE SCALE GENOMIC DNA]</scope>
    <source>
        <strain evidence="3 4">DSM 29328</strain>
    </source>
</reference>
<gene>
    <name evidence="3" type="ORF">CLV78_103129</name>
</gene>
<organism evidence="3 4">
    <name type="scientific">Aliiruegeria haliotis</name>
    <dbReference type="NCBI Taxonomy" id="1280846"/>
    <lineage>
        <taxon>Bacteria</taxon>
        <taxon>Pseudomonadati</taxon>
        <taxon>Pseudomonadota</taxon>
        <taxon>Alphaproteobacteria</taxon>
        <taxon>Rhodobacterales</taxon>
        <taxon>Roseobacteraceae</taxon>
        <taxon>Aliiruegeria</taxon>
    </lineage>
</organism>
<feature type="domain" description="Gfo/Idh/MocA-like oxidoreductase C-terminal" evidence="2">
    <location>
        <begin position="138"/>
        <end position="359"/>
    </location>
</feature>
<dbReference type="Pfam" id="PF02894">
    <property type="entry name" value="GFO_IDH_MocA_C"/>
    <property type="match status" value="1"/>
</dbReference>
<dbReference type="AlphaFoldDB" id="A0A2T0RT53"/>